<dbReference type="AlphaFoldDB" id="A0A9Q1GZH0"/>
<dbReference type="InterPro" id="IPR006694">
    <property type="entry name" value="Fatty_acid_hydroxylase"/>
</dbReference>
<gene>
    <name evidence="7" type="ORF">HOLleu_30366</name>
</gene>
<dbReference type="GO" id="GO:0016491">
    <property type="term" value="F:oxidoreductase activity"/>
    <property type="evidence" value="ECO:0007669"/>
    <property type="project" value="InterPro"/>
</dbReference>
<dbReference type="Proteomes" id="UP001152320">
    <property type="component" value="Chromosome 15"/>
</dbReference>
<evidence type="ECO:0000313" key="8">
    <source>
        <dbReference type="Proteomes" id="UP001152320"/>
    </source>
</evidence>
<dbReference type="OrthoDB" id="408954at2759"/>
<evidence type="ECO:0000259" key="6">
    <source>
        <dbReference type="Pfam" id="PF04116"/>
    </source>
</evidence>
<dbReference type="Pfam" id="PF04116">
    <property type="entry name" value="FA_hydroxylase"/>
    <property type="match status" value="1"/>
</dbReference>
<evidence type="ECO:0000313" key="7">
    <source>
        <dbReference type="EMBL" id="KAJ8028198.1"/>
    </source>
</evidence>
<evidence type="ECO:0000256" key="5">
    <source>
        <dbReference type="SAM" id="Phobius"/>
    </source>
</evidence>
<dbReference type="EMBL" id="JAIZAY010000015">
    <property type="protein sequence ID" value="KAJ8028198.1"/>
    <property type="molecule type" value="Genomic_DNA"/>
</dbReference>
<dbReference type="GO" id="GO:0016020">
    <property type="term" value="C:membrane"/>
    <property type="evidence" value="ECO:0007669"/>
    <property type="project" value="UniProtKB-SubCell"/>
</dbReference>
<comment type="subcellular location">
    <subcellularLocation>
        <location evidence="1">Membrane</location>
    </subcellularLocation>
</comment>
<name>A0A9Q1GZH0_HOLLE</name>
<reference evidence="7" key="1">
    <citation type="submission" date="2021-10" db="EMBL/GenBank/DDBJ databases">
        <title>Tropical sea cucumber genome reveals ecological adaptation and Cuvierian tubules defense mechanism.</title>
        <authorList>
            <person name="Chen T."/>
        </authorList>
    </citation>
    <scope>NUCLEOTIDE SEQUENCE</scope>
    <source>
        <strain evidence="7">Nanhai2018</strain>
        <tissue evidence="7">Muscle</tissue>
    </source>
</reference>
<dbReference type="GO" id="GO:0005506">
    <property type="term" value="F:iron ion binding"/>
    <property type="evidence" value="ECO:0007669"/>
    <property type="project" value="InterPro"/>
</dbReference>
<keyword evidence="3 5" id="KW-1133">Transmembrane helix</keyword>
<proteinExistence type="predicted"/>
<comment type="caution">
    <text evidence="7">The sequence shown here is derived from an EMBL/GenBank/DDBJ whole genome shotgun (WGS) entry which is preliminary data.</text>
</comment>
<accession>A0A9Q1GZH0</accession>
<keyword evidence="4 5" id="KW-0472">Membrane</keyword>
<evidence type="ECO:0000256" key="2">
    <source>
        <dbReference type="ARBA" id="ARBA00022692"/>
    </source>
</evidence>
<evidence type="ECO:0000256" key="4">
    <source>
        <dbReference type="ARBA" id="ARBA00023136"/>
    </source>
</evidence>
<evidence type="ECO:0000256" key="3">
    <source>
        <dbReference type="ARBA" id="ARBA00022989"/>
    </source>
</evidence>
<feature type="transmembrane region" description="Helical" evidence="5">
    <location>
        <begin position="229"/>
        <end position="247"/>
    </location>
</feature>
<organism evidence="7 8">
    <name type="scientific">Holothuria leucospilota</name>
    <name type="common">Black long sea cucumber</name>
    <name type="synonym">Mertensiothuria leucospilota</name>
    <dbReference type="NCBI Taxonomy" id="206669"/>
    <lineage>
        <taxon>Eukaryota</taxon>
        <taxon>Metazoa</taxon>
        <taxon>Echinodermata</taxon>
        <taxon>Eleutherozoa</taxon>
        <taxon>Echinozoa</taxon>
        <taxon>Holothuroidea</taxon>
        <taxon>Aspidochirotacea</taxon>
        <taxon>Aspidochirotida</taxon>
        <taxon>Holothuriidae</taxon>
        <taxon>Holothuria</taxon>
    </lineage>
</organism>
<feature type="transmembrane region" description="Helical" evidence="5">
    <location>
        <begin position="125"/>
        <end position="145"/>
    </location>
</feature>
<dbReference type="PANTHER" id="PTHR11863">
    <property type="entry name" value="STEROL DESATURASE"/>
    <property type="match status" value="1"/>
</dbReference>
<sequence length="324" mass="37198">MVLDMTIRTVRFLFEKDFRGTVKKVVVVVALLIAFRHTLAWQLGDIWRASANLSETLYTKYYVLFGSDVFNVGVWGMFAATTLAFWAVALVFLIVDVTGRPTFIKKYKVQPEENDPIPTDKLLKCLAVVLYNQFVIGLSFLYVLHHLFRRRGCSFDPGDLPTFKRFLLEALVFLIIEEIGFYYGHRLLHHPTLYKHFHKIHHEWTAPIAAVTIYCHPLEHVLANLIPAMMGPLVMGSHFAVMLLWGVSAQTTAMIHHCGYHLPLMSSPEAHDFHHLKFNQNFGVLGILDRLHGTDTLFRNSKQQYRHFLLLSLTPLTTLVPDNP</sequence>
<keyword evidence="8" id="KW-1185">Reference proteome</keyword>
<keyword evidence="2 5" id="KW-0812">Transmembrane</keyword>
<protein>
    <submittedName>
        <fullName evidence="7">Fatty acid hydroxylase domain-containing protein 2</fullName>
    </submittedName>
</protein>
<feature type="transmembrane region" description="Helical" evidence="5">
    <location>
        <begin position="72"/>
        <end position="95"/>
    </location>
</feature>
<evidence type="ECO:0000256" key="1">
    <source>
        <dbReference type="ARBA" id="ARBA00004370"/>
    </source>
</evidence>
<dbReference type="GO" id="GO:0008610">
    <property type="term" value="P:lipid biosynthetic process"/>
    <property type="evidence" value="ECO:0007669"/>
    <property type="project" value="InterPro"/>
</dbReference>
<feature type="domain" description="Fatty acid hydroxylase" evidence="6">
    <location>
        <begin position="171"/>
        <end position="294"/>
    </location>
</feature>
<dbReference type="InterPro" id="IPR050307">
    <property type="entry name" value="Sterol_Desaturase_Related"/>
</dbReference>